<dbReference type="RefSeq" id="WP_091904177.1">
    <property type="nucleotide sequence ID" value="NZ_FNLO01000001.1"/>
</dbReference>
<evidence type="ECO:0000313" key="6">
    <source>
        <dbReference type="EMBL" id="SDV46615.1"/>
    </source>
</evidence>
<name>A0A1H2PJR7_9BURK</name>
<dbReference type="InterPro" id="IPR036390">
    <property type="entry name" value="WH_DNA-bd_sf"/>
</dbReference>
<dbReference type="GO" id="GO:0003700">
    <property type="term" value="F:DNA-binding transcription factor activity"/>
    <property type="evidence" value="ECO:0007669"/>
    <property type="project" value="InterPro"/>
</dbReference>
<dbReference type="InterPro" id="IPR036388">
    <property type="entry name" value="WH-like_DNA-bd_sf"/>
</dbReference>
<feature type="domain" description="HTH lysR-type" evidence="5">
    <location>
        <begin position="20"/>
        <end position="78"/>
    </location>
</feature>
<dbReference type="EMBL" id="FNLO01000001">
    <property type="protein sequence ID" value="SDV46615.1"/>
    <property type="molecule type" value="Genomic_DNA"/>
</dbReference>
<evidence type="ECO:0000313" key="7">
    <source>
        <dbReference type="Proteomes" id="UP000243719"/>
    </source>
</evidence>
<evidence type="ECO:0000256" key="1">
    <source>
        <dbReference type="ARBA" id="ARBA00009437"/>
    </source>
</evidence>
<dbReference type="Gene3D" id="3.40.190.290">
    <property type="match status" value="1"/>
</dbReference>
<keyword evidence="3 6" id="KW-0238">DNA-binding</keyword>
<dbReference type="SUPFAM" id="SSF53850">
    <property type="entry name" value="Periplasmic binding protein-like II"/>
    <property type="match status" value="1"/>
</dbReference>
<dbReference type="GO" id="GO:0006351">
    <property type="term" value="P:DNA-templated transcription"/>
    <property type="evidence" value="ECO:0007669"/>
    <property type="project" value="TreeGrafter"/>
</dbReference>
<dbReference type="InterPro" id="IPR000847">
    <property type="entry name" value="LysR_HTH_N"/>
</dbReference>
<dbReference type="PANTHER" id="PTHR30537">
    <property type="entry name" value="HTH-TYPE TRANSCRIPTIONAL REGULATOR"/>
    <property type="match status" value="1"/>
</dbReference>
<protein>
    <submittedName>
        <fullName evidence="6">DNA-binding transcriptional regulator, LysR family</fullName>
    </submittedName>
</protein>
<dbReference type="PROSITE" id="PS50931">
    <property type="entry name" value="HTH_LYSR"/>
    <property type="match status" value="1"/>
</dbReference>
<organism evidence="6 7">
    <name type="scientific">Chitinasiproducens palmae</name>
    <dbReference type="NCBI Taxonomy" id="1770053"/>
    <lineage>
        <taxon>Bacteria</taxon>
        <taxon>Pseudomonadati</taxon>
        <taxon>Pseudomonadota</taxon>
        <taxon>Betaproteobacteria</taxon>
        <taxon>Burkholderiales</taxon>
        <taxon>Burkholderiaceae</taxon>
        <taxon>Chitinasiproducens</taxon>
    </lineage>
</organism>
<evidence type="ECO:0000256" key="2">
    <source>
        <dbReference type="ARBA" id="ARBA00023015"/>
    </source>
</evidence>
<gene>
    <name evidence="6" type="ORF">SAMN05216551_101485</name>
</gene>
<dbReference type="GO" id="GO:0043565">
    <property type="term" value="F:sequence-specific DNA binding"/>
    <property type="evidence" value="ECO:0007669"/>
    <property type="project" value="TreeGrafter"/>
</dbReference>
<dbReference type="OrthoDB" id="570111at2"/>
<dbReference type="InterPro" id="IPR058163">
    <property type="entry name" value="LysR-type_TF_proteobact-type"/>
</dbReference>
<dbReference type="PANTHER" id="PTHR30537:SF3">
    <property type="entry name" value="TRANSCRIPTIONAL REGULATORY PROTEIN"/>
    <property type="match status" value="1"/>
</dbReference>
<dbReference type="InterPro" id="IPR005119">
    <property type="entry name" value="LysR_subst-bd"/>
</dbReference>
<proteinExistence type="inferred from homology"/>
<dbReference type="SUPFAM" id="SSF46785">
    <property type="entry name" value="Winged helix' DNA-binding domain"/>
    <property type="match status" value="1"/>
</dbReference>
<accession>A0A1H2PJR7</accession>
<dbReference type="Pfam" id="PF03466">
    <property type="entry name" value="LysR_substrate"/>
    <property type="match status" value="1"/>
</dbReference>
<keyword evidence="4" id="KW-0804">Transcription</keyword>
<evidence type="ECO:0000256" key="3">
    <source>
        <dbReference type="ARBA" id="ARBA00023125"/>
    </source>
</evidence>
<keyword evidence="2" id="KW-0805">Transcription regulation</keyword>
<dbReference type="Pfam" id="PF00126">
    <property type="entry name" value="HTH_1"/>
    <property type="match status" value="1"/>
</dbReference>
<keyword evidence="7" id="KW-1185">Reference proteome</keyword>
<reference evidence="7" key="1">
    <citation type="submission" date="2016-09" db="EMBL/GenBank/DDBJ databases">
        <authorList>
            <person name="Varghese N."/>
            <person name="Submissions S."/>
        </authorList>
    </citation>
    <scope>NUCLEOTIDE SEQUENCE [LARGE SCALE GENOMIC DNA]</scope>
    <source>
        <strain evidence="7">JS23</strain>
    </source>
</reference>
<dbReference type="STRING" id="1770053.SAMN05216551_101485"/>
<comment type="similarity">
    <text evidence="1">Belongs to the LysR transcriptional regulatory family.</text>
</comment>
<dbReference type="AlphaFoldDB" id="A0A1H2PJR7"/>
<dbReference type="Proteomes" id="UP000243719">
    <property type="component" value="Unassembled WGS sequence"/>
</dbReference>
<evidence type="ECO:0000256" key="4">
    <source>
        <dbReference type="ARBA" id="ARBA00023163"/>
    </source>
</evidence>
<dbReference type="Gene3D" id="1.10.10.10">
    <property type="entry name" value="Winged helix-like DNA-binding domain superfamily/Winged helix DNA-binding domain"/>
    <property type="match status" value="1"/>
</dbReference>
<evidence type="ECO:0000259" key="5">
    <source>
        <dbReference type="PROSITE" id="PS50931"/>
    </source>
</evidence>
<sequence length="320" mass="35381">MQKHTEAATPRSTEAVPERLDWDDLRYFLEVARVGRATAAARRLGVDYTTVARRIRALEAALGTLLFDKSRADGFVLTGEGQRLMAYADAIESTVGSAYERLANSGQALSGQLRVAATEGFGASFLAPRLARFQANHPLINVELIAVPHFVSLSKREADLAVTIERPARGPYICTKLTDYRLKLYATPAYLQRHAPIRGVADLAGHRFVSYVEGLAFSQELLYLEHAVPGAQVVWRSTSVIAQHQAVRSGEAMGILPCFLARDDPALQVVLPDALSVTRTFWLYCVEEQRRLRRMSELWGFLRAEADAARALLLDEPTTG</sequence>